<proteinExistence type="predicted"/>
<reference evidence="2" key="1">
    <citation type="journal article" date="2023" name="Nat. Plants">
        <title>Single-cell RNA sequencing provides a high-resolution roadmap for understanding the multicellular compartmentation of specialized metabolism.</title>
        <authorList>
            <person name="Sun S."/>
            <person name="Shen X."/>
            <person name="Li Y."/>
            <person name="Li Y."/>
            <person name="Wang S."/>
            <person name="Li R."/>
            <person name="Zhang H."/>
            <person name="Shen G."/>
            <person name="Guo B."/>
            <person name="Wei J."/>
            <person name="Xu J."/>
            <person name="St-Pierre B."/>
            <person name="Chen S."/>
            <person name="Sun C."/>
        </authorList>
    </citation>
    <scope>NUCLEOTIDE SEQUENCE [LARGE SCALE GENOMIC DNA]</scope>
</reference>
<comment type="caution">
    <text evidence="1">The sequence shown here is derived from an EMBL/GenBank/DDBJ whole genome shotgun (WGS) entry which is preliminary data.</text>
</comment>
<accession>A0ACC0BU32</accession>
<dbReference type="Proteomes" id="UP001060085">
    <property type="component" value="Linkage Group LG02"/>
</dbReference>
<evidence type="ECO:0000313" key="2">
    <source>
        <dbReference type="Proteomes" id="UP001060085"/>
    </source>
</evidence>
<evidence type="ECO:0000313" key="1">
    <source>
        <dbReference type="EMBL" id="KAI5676109.1"/>
    </source>
</evidence>
<dbReference type="EMBL" id="CM044702">
    <property type="protein sequence ID" value="KAI5676109.1"/>
    <property type="molecule type" value="Genomic_DNA"/>
</dbReference>
<keyword evidence="2" id="KW-1185">Reference proteome</keyword>
<sequence length="231" mass="25713">MEFGLCPWSPTVALHAILNSGVVTALTCLNSLRLPSCARTPHISSGRSEVQDVIHIDFCHPYFSDTKELHAPCTIDTFIVVVTIERALRSLVLYSIFIKYYFTLPIGECKDGEMTGEAQEDNNYFNHLRDRFCLVSGNLSDLLNQDVLHNVLHGYSSSYDHVFGSVRGLHCTWLVPRTRPSSNGLDGFRLERVDPLEEGRSTVEDLAQSVYVDSTSCFAVGRLPCGEPRGA</sequence>
<protein>
    <submittedName>
        <fullName evidence="1">Uncharacterized protein</fullName>
    </submittedName>
</protein>
<organism evidence="1 2">
    <name type="scientific">Catharanthus roseus</name>
    <name type="common">Madagascar periwinkle</name>
    <name type="synonym">Vinca rosea</name>
    <dbReference type="NCBI Taxonomy" id="4058"/>
    <lineage>
        <taxon>Eukaryota</taxon>
        <taxon>Viridiplantae</taxon>
        <taxon>Streptophyta</taxon>
        <taxon>Embryophyta</taxon>
        <taxon>Tracheophyta</taxon>
        <taxon>Spermatophyta</taxon>
        <taxon>Magnoliopsida</taxon>
        <taxon>eudicotyledons</taxon>
        <taxon>Gunneridae</taxon>
        <taxon>Pentapetalae</taxon>
        <taxon>asterids</taxon>
        <taxon>lamiids</taxon>
        <taxon>Gentianales</taxon>
        <taxon>Apocynaceae</taxon>
        <taxon>Rauvolfioideae</taxon>
        <taxon>Vinceae</taxon>
        <taxon>Catharanthinae</taxon>
        <taxon>Catharanthus</taxon>
    </lineage>
</organism>
<name>A0ACC0BU32_CATRO</name>
<gene>
    <name evidence="1" type="ORF">M9H77_07059</name>
</gene>